<evidence type="ECO:0000256" key="2">
    <source>
        <dbReference type="SAM" id="Phobius"/>
    </source>
</evidence>
<name>A0AAE0BBE9_9CHLO</name>
<evidence type="ECO:0000256" key="1">
    <source>
        <dbReference type="SAM" id="MobiDB-lite"/>
    </source>
</evidence>
<feature type="transmembrane region" description="Helical" evidence="2">
    <location>
        <begin position="118"/>
        <end position="137"/>
    </location>
</feature>
<dbReference type="InterPro" id="IPR018247">
    <property type="entry name" value="EF_Hand_1_Ca_BS"/>
</dbReference>
<sequence length="1059" mass="116916">MAKAGKGAAAAAAAIRGNGSRPPSSASPLKLRDSVEKSDGSSELNAQDMRQLRVLSLGDARRAEDFDRLAKFDKDCSGDMSAEELLAYKNAEASFQRINLLRHIGACFNEIIRRRENYVNMFSFIAFVAFYFGILFFQRKAFIAYDITNSISETVLPKDTCGGYADSFTSKSQVYTWLEGIVAEVWQDPQCGDKICESPYEYPGFGLTIESEGCSADCGDNKFTTTVNLTLLASSWGASSESQEAARFLAETQWNLCTSRVGLQTGVYDLSDIKLERFSKDASTGLYYTPTDMKEEVLCWWPTWQQFTTFPEIVHTELKLLNAKWKMLIDAPVGGVRMDMINLVTGEPMASISFCRLACDELQPCAAGSYCSFTSKAAIGHCAPCPNHVDFCPVDPVDLRGQSRLPTCEESCVASDQGEYPTTEDVDEDMDTNETEIGAVKQLRGDWETISLHYICHPWSDASFPESATVHTLDECKLRCERSPGCVRINLAFVGTASQVEESIYCQLQGDYCIGNEALMYANPLGWYGTDMDQADSNSSKVLTEFAAFQLKEPRPSKADLESRYLRAHAGASCDTDNRVMLFLDARGPSPENYAIELKVQAEAPERKTTGGDTCDLPYMMHEREFRDCMWRSNASSSLREGVEEQSRWTCSHQNHDLEPMCRAFLSEKSNNASSQWGDGCNMQGRGMYIEGSDLTTGWYAFELCGIDPTAKYTLRAWDKATREGWHGGSAVLATAGNMWSDVLTVGHEASLDDFCELCDRKVVLDGYVRDCRDGRRPVGTPEDCQAAARFLGIEYRATYIIEDNAEIPWNCSVYFAGVGSGWNGMYFNHGRPPPEVEAEYPGPDYTGLHGFDKVCYPSDNQTQYAREHCLSHAEVPVSFDHFVPFNQFVSRPTDVPHSLREFMHAQGYPGFISPHVTRPINGVCPAGTAHVRSLVNFPQAAVPVMWGIRDSYGGLSEVVQKLPSALPDTSQAFCLDQDMPGLYRVEYMDTMTGEHSAHFAPCITTLHAVPPAGEHADALSCTPACCHAPAALPPSATIDFTASACSAKPLRVGICSVC</sequence>
<feature type="region of interest" description="Disordered" evidence="1">
    <location>
        <begin position="1"/>
        <end position="43"/>
    </location>
</feature>
<dbReference type="AlphaFoldDB" id="A0AAE0BBE9"/>
<dbReference type="PROSITE" id="PS00018">
    <property type="entry name" value="EF_HAND_1"/>
    <property type="match status" value="1"/>
</dbReference>
<feature type="compositionally biased region" description="Basic and acidic residues" evidence="1">
    <location>
        <begin position="30"/>
        <end position="40"/>
    </location>
</feature>
<feature type="compositionally biased region" description="Low complexity" evidence="1">
    <location>
        <begin position="1"/>
        <end position="14"/>
    </location>
</feature>
<reference evidence="3 4" key="1">
    <citation type="journal article" date="2015" name="Genome Biol. Evol.">
        <title>Comparative Genomics of a Bacterivorous Green Alga Reveals Evolutionary Causalities and Consequences of Phago-Mixotrophic Mode of Nutrition.</title>
        <authorList>
            <person name="Burns J.A."/>
            <person name="Paasch A."/>
            <person name="Narechania A."/>
            <person name="Kim E."/>
        </authorList>
    </citation>
    <scope>NUCLEOTIDE SEQUENCE [LARGE SCALE GENOMIC DNA]</scope>
    <source>
        <strain evidence="3 4">PLY_AMNH</strain>
    </source>
</reference>
<keyword evidence="2" id="KW-1133">Transmembrane helix</keyword>
<keyword evidence="2" id="KW-0812">Transmembrane</keyword>
<evidence type="ECO:0000313" key="3">
    <source>
        <dbReference type="EMBL" id="KAK3233327.1"/>
    </source>
</evidence>
<accession>A0AAE0BBE9</accession>
<keyword evidence="2" id="KW-0472">Membrane</keyword>
<keyword evidence="4" id="KW-1185">Reference proteome</keyword>
<dbReference type="EMBL" id="LGRX02035750">
    <property type="protein sequence ID" value="KAK3233327.1"/>
    <property type="molecule type" value="Genomic_DNA"/>
</dbReference>
<evidence type="ECO:0008006" key="5">
    <source>
        <dbReference type="Google" id="ProtNLM"/>
    </source>
</evidence>
<dbReference type="Proteomes" id="UP001190700">
    <property type="component" value="Unassembled WGS sequence"/>
</dbReference>
<protein>
    <recommendedName>
        <fullName evidence="5">EF-hand domain-containing protein</fullName>
    </recommendedName>
</protein>
<evidence type="ECO:0000313" key="4">
    <source>
        <dbReference type="Proteomes" id="UP001190700"/>
    </source>
</evidence>
<comment type="caution">
    <text evidence="3">The sequence shown here is derived from an EMBL/GenBank/DDBJ whole genome shotgun (WGS) entry which is preliminary data.</text>
</comment>
<gene>
    <name evidence="3" type="ORF">CYMTET_56376</name>
</gene>
<organism evidence="3 4">
    <name type="scientific">Cymbomonas tetramitiformis</name>
    <dbReference type="NCBI Taxonomy" id="36881"/>
    <lineage>
        <taxon>Eukaryota</taxon>
        <taxon>Viridiplantae</taxon>
        <taxon>Chlorophyta</taxon>
        <taxon>Pyramimonadophyceae</taxon>
        <taxon>Pyramimonadales</taxon>
        <taxon>Pyramimonadaceae</taxon>
        <taxon>Cymbomonas</taxon>
    </lineage>
</organism>
<proteinExistence type="predicted"/>